<dbReference type="GO" id="GO:0035091">
    <property type="term" value="F:phosphatidylinositol binding"/>
    <property type="evidence" value="ECO:0007669"/>
    <property type="project" value="TreeGrafter"/>
</dbReference>
<keyword evidence="13 19" id="KW-0472">Membrane</keyword>
<dbReference type="FunFam" id="2.80.10.50:FF:000002">
    <property type="entry name" value="Inositol 1,4,5-trisphosphate receptor type 2"/>
    <property type="match status" value="1"/>
</dbReference>
<keyword evidence="11" id="KW-1133">Transmembrane helix</keyword>
<evidence type="ECO:0000256" key="10">
    <source>
        <dbReference type="ARBA" id="ARBA00022837"/>
    </source>
</evidence>
<dbReference type="GO" id="GO:0005220">
    <property type="term" value="F:inositol 1,4,5-trisphosphate-gated calcium channel activity"/>
    <property type="evidence" value="ECO:0007669"/>
    <property type="project" value="UniProtKB-UniRule"/>
</dbReference>
<comment type="caution">
    <text evidence="21">The sequence shown here is derived from an EMBL/GenBank/DDBJ whole genome shotgun (WGS) entry which is preliminary data.</text>
</comment>
<evidence type="ECO:0000256" key="16">
    <source>
        <dbReference type="ARBA" id="ARBA00023303"/>
    </source>
</evidence>
<keyword evidence="5 19" id="KW-0109">Calcium transport</keyword>
<comment type="catalytic activity">
    <reaction evidence="18">
        <text>Ca(2+)(in) = Ca(2+)(out)</text>
        <dbReference type="Rhea" id="RHEA:29671"/>
        <dbReference type="ChEBI" id="CHEBI:29108"/>
    </reaction>
</comment>
<dbReference type="PANTHER" id="PTHR13715">
    <property type="entry name" value="RYANODINE RECEPTOR AND IP3 RECEPTOR"/>
    <property type="match status" value="1"/>
</dbReference>
<keyword evidence="10 19" id="KW-0106">Calcium</keyword>
<comment type="similarity">
    <text evidence="3 19">Belongs to the InsP3 receptor family.</text>
</comment>
<dbReference type="GO" id="GO:0005789">
    <property type="term" value="C:endoplasmic reticulum membrane"/>
    <property type="evidence" value="ECO:0007669"/>
    <property type="project" value="UniProtKB-SubCell"/>
</dbReference>
<dbReference type="InterPro" id="IPR000493">
    <property type="entry name" value="InsP3_rcpt"/>
</dbReference>
<keyword evidence="17" id="KW-0968">Cytoplasmic vesicle</keyword>
<dbReference type="PROSITE" id="PS50919">
    <property type="entry name" value="MIR"/>
    <property type="match status" value="2"/>
</dbReference>
<dbReference type="InterPro" id="IPR015925">
    <property type="entry name" value="Ryanodine_IP3_receptor"/>
</dbReference>
<sequence length="655" mass="74144">MSEHKSSFLHIGDIVSLYAEGSVNGFISTLGLVDDRCVVQPDTGDLANPPKKFRDCLFKVCPMSRYSAQKQFWKAKQGKQGNSNTQGDLFKKLQHAAELEQKQNESENKKLLGDVVKYSNVIQLLHIKSNKFLTVNKRLPALLEKNAMRVSLDSAGNEGSWFYIQPFWKLRSEGDNVVVGDKVVLMPVNAGQPLHASNIELLDNLGCKEVNAVNCNTSWKVTLFMKFSDYKEDILKGGDVVRLFHAEQEKFLTCDEYRRQQHVFLRTTLRQSATSATSSKALWEVEVVHYDPCRGGAGQWNSLFRFKHLATGNYLAAEVNPEFKDNTLEPKGESFRHTGGSLHNVWVWGGGAPRRDGGEADVLSAVLRSPVLSWCGESPAEQRVEWEDREAENETDVVFSKRKHLAAEKITFTLVSVPHGNDIASLFELDATTLQRADCLVPRNSYVRLRHLCTNTWVTSTNVPIDAEEERPVMLKIGTCPAKEDKEAFAIVSVPLSEVRDLDFANDANKVLESTVRKLQYGTITQNERRFVTKLLEDLVFFVCVVPNNGQDVLSVVTSMPNRERQKLMREQNILAQIFGILKAPFTDQGDGPILRLEDLGDQRYAHFKYMLRLCYRVLRHSQQDYRKNQAGFPSLSNQHSKSDLLHHRPALWTT</sequence>
<dbReference type="GO" id="GO:0070679">
    <property type="term" value="F:inositol 1,4,5 trisphosphate binding"/>
    <property type="evidence" value="ECO:0007669"/>
    <property type="project" value="UniProtKB-UniRule"/>
</dbReference>
<dbReference type="SUPFAM" id="SSF82109">
    <property type="entry name" value="MIR domain"/>
    <property type="match status" value="2"/>
</dbReference>
<dbReference type="Gene3D" id="1.25.10.30">
    <property type="entry name" value="IP3 receptor type 1 binding core, RIH domain"/>
    <property type="match status" value="1"/>
</dbReference>
<dbReference type="Pfam" id="PF01365">
    <property type="entry name" value="RYDR_ITPR"/>
    <property type="match status" value="1"/>
</dbReference>
<dbReference type="GO" id="GO:0051209">
    <property type="term" value="P:release of sequestered calcium ion into cytosol"/>
    <property type="evidence" value="ECO:0007669"/>
    <property type="project" value="UniProtKB-UniRule"/>
</dbReference>
<dbReference type="Pfam" id="PF02815">
    <property type="entry name" value="MIR"/>
    <property type="match status" value="1"/>
</dbReference>
<evidence type="ECO:0000256" key="12">
    <source>
        <dbReference type="ARBA" id="ARBA00023065"/>
    </source>
</evidence>
<keyword evidence="14 19" id="KW-0675">Receptor</keyword>
<keyword evidence="6 19" id="KW-0107">Calcium channel</keyword>
<evidence type="ECO:0000256" key="3">
    <source>
        <dbReference type="ARBA" id="ARBA00009453"/>
    </source>
</evidence>
<proteinExistence type="inferred from homology"/>
<evidence type="ECO:0000256" key="8">
    <source>
        <dbReference type="ARBA" id="ARBA00022737"/>
    </source>
</evidence>
<evidence type="ECO:0000256" key="2">
    <source>
        <dbReference type="ARBA" id="ARBA00004638"/>
    </source>
</evidence>
<keyword evidence="22" id="KW-1185">Reference proteome</keyword>
<dbReference type="PANTHER" id="PTHR13715:SF53">
    <property type="entry name" value="INOSITOL 1,4,5-TRISPHOSPHATE RECEPTOR TYPE 2"/>
    <property type="match status" value="1"/>
</dbReference>
<evidence type="ECO:0000259" key="20">
    <source>
        <dbReference type="PROSITE" id="PS50919"/>
    </source>
</evidence>
<dbReference type="AlphaFoldDB" id="A0A5C6PB87"/>
<protein>
    <recommendedName>
        <fullName evidence="19">Inositol 1,4,5-trisphosphate receptor</fullName>
    </recommendedName>
</protein>
<evidence type="ECO:0000256" key="7">
    <source>
        <dbReference type="ARBA" id="ARBA00022692"/>
    </source>
</evidence>
<keyword evidence="8" id="KW-0677">Repeat</keyword>
<dbReference type="Pfam" id="PF08709">
    <property type="entry name" value="Ins145_P3_rec"/>
    <property type="match status" value="1"/>
</dbReference>
<dbReference type="GO" id="GO:0016529">
    <property type="term" value="C:sarcoplasmic reticulum"/>
    <property type="evidence" value="ECO:0007669"/>
    <property type="project" value="TreeGrafter"/>
</dbReference>
<organism evidence="21 22">
    <name type="scientific">Takifugu flavidus</name>
    <name type="common">sansaifugu</name>
    <dbReference type="NCBI Taxonomy" id="433684"/>
    <lineage>
        <taxon>Eukaryota</taxon>
        <taxon>Metazoa</taxon>
        <taxon>Chordata</taxon>
        <taxon>Craniata</taxon>
        <taxon>Vertebrata</taxon>
        <taxon>Euteleostomi</taxon>
        <taxon>Actinopterygii</taxon>
        <taxon>Neopterygii</taxon>
        <taxon>Teleostei</taxon>
        <taxon>Neoteleostei</taxon>
        <taxon>Acanthomorphata</taxon>
        <taxon>Eupercaria</taxon>
        <taxon>Tetraodontiformes</taxon>
        <taxon>Tetradontoidea</taxon>
        <taxon>Tetraodontidae</taxon>
        <taxon>Takifugu</taxon>
    </lineage>
</organism>
<evidence type="ECO:0000256" key="19">
    <source>
        <dbReference type="RuleBase" id="RU368044"/>
    </source>
</evidence>
<dbReference type="SUPFAM" id="SSF100909">
    <property type="entry name" value="IP3 receptor type 1 binding core, domain 2"/>
    <property type="match status" value="1"/>
</dbReference>
<dbReference type="CDD" id="cd23288">
    <property type="entry name" value="beta-trefoil_MIR_ITPR2"/>
    <property type="match status" value="1"/>
</dbReference>
<gene>
    <name evidence="21" type="ORF">D4764_13G0002120</name>
</gene>
<dbReference type="InterPro" id="IPR000699">
    <property type="entry name" value="RIH_dom"/>
</dbReference>
<accession>A0A5C6PB87</accession>
<evidence type="ECO:0000256" key="14">
    <source>
        <dbReference type="ARBA" id="ARBA00023170"/>
    </source>
</evidence>
<comment type="subcellular location">
    <subcellularLocation>
        <location evidence="2">Cytoplasmic vesicle</location>
        <location evidence="2">Secretory vesicle membrane</location>
        <topology evidence="2">Multi-pass membrane protein</topology>
    </subcellularLocation>
    <subcellularLocation>
        <location evidence="1 19">Endoplasmic reticulum membrane</location>
        <topology evidence="1 19">Multi-pass membrane protein</topology>
    </subcellularLocation>
</comment>
<dbReference type="InterPro" id="IPR036300">
    <property type="entry name" value="MIR_dom_sf"/>
</dbReference>
<keyword evidence="15 19" id="KW-1071">Ligand-gated ion channel</keyword>
<dbReference type="GO" id="GO:0030658">
    <property type="term" value="C:transport vesicle membrane"/>
    <property type="evidence" value="ECO:0007669"/>
    <property type="project" value="UniProtKB-SubCell"/>
</dbReference>
<dbReference type="InterPro" id="IPR035910">
    <property type="entry name" value="RyR/IP3R_RIH_dom_sf"/>
</dbReference>
<name>A0A5C6PB87_9TELE</name>
<comment type="subunit">
    <text evidence="19">Homotetramer.</text>
</comment>
<dbReference type="InterPro" id="IPR014821">
    <property type="entry name" value="Ins145_P3_rcpt"/>
</dbReference>
<evidence type="ECO:0000256" key="5">
    <source>
        <dbReference type="ARBA" id="ARBA00022568"/>
    </source>
</evidence>
<feature type="domain" description="MIR" evidence="20">
    <location>
        <begin position="232"/>
        <end position="288"/>
    </location>
</feature>
<evidence type="ECO:0000256" key="15">
    <source>
        <dbReference type="ARBA" id="ARBA00023286"/>
    </source>
</evidence>
<evidence type="ECO:0000256" key="18">
    <source>
        <dbReference type="ARBA" id="ARBA00036634"/>
    </source>
</evidence>
<keyword evidence="12 19" id="KW-0406">Ion transport</keyword>
<evidence type="ECO:0000256" key="17">
    <source>
        <dbReference type="ARBA" id="ARBA00023329"/>
    </source>
</evidence>
<reference evidence="21 22" key="1">
    <citation type="submission" date="2019-04" db="EMBL/GenBank/DDBJ databases">
        <title>Chromosome genome assembly for Takifugu flavidus.</title>
        <authorList>
            <person name="Xiao S."/>
        </authorList>
    </citation>
    <scope>NUCLEOTIDE SEQUENCE [LARGE SCALE GENOMIC DNA]</scope>
    <source>
        <strain evidence="21">HTHZ2018</strain>
        <tissue evidence="21">Muscle</tissue>
    </source>
</reference>
<dbReference type="Gene3D" id="2.80.10.50">
    <property type="match status" value="2"/>
</dbReference>
<comment type="function">
    <text evidence="19">Receptor for inositol 1,4,5-trisphosphate, a second messenger that mediates the release of intracellular calcium.</text>
</comment>
<dbReference type="PRINTS" id="PR00779">
    <property type="entry name" value="INSP3RECEPTR"/>
</dbReference>
<evidence type="ECO:0000256" key="13">
    <source>
        <dbReference type="ARBA" id="ARBA00023136"/>
    </source>
</evidence>
<keyword evidence="4 19" id="KW-0813">Transport</keyword>
<dbReference type="SMART" id="SM00472">
    <property type="entry name" value="MIR"/>
    <property type="match status" value="4"/>
</dbReference>
<evidence type="ECO:0000256" key="9">
    <source>
        <dbReference type="ARBA" id="ARBA00022824"/>
    </source>
</evidence>
<evidence type="ECO:0000256" key="4">
    <source>
        <dbReference type="ARBA" id="ARBA00022448"/>
    </source>
</evidence>
<dbReference type="GO" id="GO:0005886">
    <property type="term" value="C:plasma membrane"/>
    <property type="evidence" value="ECO:0007669"/>
    <property type="project" value="TreeGrafter"/>
</dbReference>
<keyword evidence="7" id="KW-0812">Transmembrane</keyword>
<dbReference type="GO" id="GO:0030667">
    <property type="term" value="C:secretory granule membrane"/>
    <property type="evidence" value="ECO:0007669"/>
    <property type="project" value="TreeGrafter"/>
</dbReference>
<dbReference type="InterPro" id="IPR016093">
    <property type="entry name" value="MIR_motif"/>
</dbReference>
<feature type="domain" description="MIR" evidence="20">
    <location>
        <begin position="113"/>
        <end position="167"/>
    </location>
</feature>
<evidence type="ECO:0000313" key="21">
    <source>
        <dbReference type="EMBL" id="TWW75550.1"/>
    </source>
</evidence>
<evidence type="ECO:0000313" key="22">
    <source>
        <dbReference type="Proteomes" id="UP000324091"/>
    </source>
</evidence>
<evidence type="ECO:0000256" key="6">
    <source>
        <dbReference type="ARBA" id="ARBA00022673"/>
    </source>
</evidence>
<dbReference type="GO" id="GO:0005509">
    <property type="term" value="F:calcium ion binding"/>
    <property type="evidence" value="ECO:0007669"/>
    <property type="project" value="TreeGrafter"/>
</dbReference>
<comment type="domain">
    <text evidence="19">The receptor contains a calcium channel in its C-terminal extremity. Its large N-terminal cytoplasmic region has the ligand-binding site in the N-terminus and modulatory sites in the middle portion immediately upstream of the channel region.</text>
</comment>
<keyword evidence="9 19" id="KW-0256">Endoplasmic reticulum</keyword>
<evidence type="ECO:0000256" key="11">
    <source>
        <dbReference type="ARBA" id="ARBA00022989"/>
    </source>
</evidence>
<dbReference type="EMBL" id="RHFK02000005">
    <property type="protein sequence ID" value="TWW75550.1"/>
    <property type="molecule type" value="Genomic_DNA"/>
</dbReference>
<evidence type="ECO:0000256" key="1">
    <source>
        <dbReference type="ARBA" id="ARBA00004477"/>
    </source>
</evidence>
<dbReference type="Proteomes" id="UP000324091">
    <property type="component" value="Chromosome 13"/>
</dbReference>
<dbReference type="FunFam" id="1.25.10.30:FF:000001">
    <property type="entry name" value="Inositol 1,4,5-trisphosphate receptor, type 2"/>
    <property type="match status" value="1"/>
</dbReference>
<keyword evidence="16 19" id="KW-0407">Ion channel</keyword>